<sequence length="264" mass="31709">MYKFCYEEKLLEIEKLIVGYTQLKQLASSELSFISISENMIKTIENSLVIAIYSLSEQLLKDKIYRVLSVRFDTNEQTPKDKYILKQMPPERYSVTPTLSRIRQELRIYYPSFTLYMPKIISNYKTSYENLVNARHDYAHANNHTQNIDFDAAKKFVEYLKLQYDDIDYQNYILKIKKLYTYLKHYNNKDTFQNFKGHFENKSDEIEHLVVEIEELYNDDARYDLDYLNDIYEPLKEVYTILKGITEESFSDDIEEFKELFTTI</sequence>
<evidence type="ECO:0008006" key="5">
    <source>
        <dbReference type="Google" id="ProtNLM"/>
    </source>
</evidence>
<dbReference type="Proteomes" id="UP000255213">
    <property type="component" value="Unassembled WGS sequence"/>
</dbReference>
<dbReference type="AlphaFoldDB" id="A0A1Q8EEY1"/>
<proteinExistence type="predicted"/>
<dbReference type="EMBL" id="MSJL01000007">
    <property type="protein sequence ID" value="OLF50352.1"/>
    <property type="molecule type" value="Genomic_DNA"/>
</dbReference>
<evidence type="ECO:0000313" key="3">
    <source>
        <dbReference type="Proteomes" id="UP000186437"/>
    </source>
</evidence>
<reference evidence="3" key="1">
    <citation type="submission" date="2016-12" db="EMBL/GenBank/DDBJ databases">
        <authorList>
            <person name="Gulvik C.A."/>
        </authorList>
    </citation>
    <scope>NUCLEOTIDE SEQUENCE [LARGE SCALE GENOMIC DNA]</scope>
    <source>
        <strain evidence="3">ATCC 51725</strain>
    </source>
</reference>
<dbReference type="Proteomes" id="UP000186437">
    <property type="component" value="Unassembled WGS sequence"/>
</dbReference>
<name>A0A1Q8EEY1_STRAI</name>
<gene>
    <name evidence="1" type="ORF">BU200_02385</name>
    <name evidence="2" type="ORF">NCTC12957_01582</name>
</gene>
<dbReference type="EMBL" id="UHEN01000001">
    <property type="protein sequence ID" value="SUN07996.1"/>
    <property type="molecule type" value="Genomic_DNA"/>
</dbReference>
<evidence type="ECO:0000313" key="4">
    <source>
        <dbReference type="Proteomes" id="UP000255213"/>
    </source>
</evidence>
<reference evidence="1" key="2">
    <citation type="submission" date="2016-12" db="EMBL/GenBank/DDBJ databases">
        <authorList>
            <person name="Song W.-J."/>
            <person name="Kurnit D.M."/>
        </authorList>
    </citation>
    <scope>NUCLEOTIDE SEQUENCE [LARGE SCALE GENOMIC DNA]</scope>
    <source>
        <strain evidence="1">ATCC 51725</strain>
    </source>
</reference>
<protein>
    <recommendedName>
        <fullName evidence="5">RiboL-PSP-HEPN domain-containing protein</fullName>
    </recommendedName>
</protein>
<evidence type="ECO:0000313" key="2">
    <source>
        <dbReference type="EMBL" id="SUN07996.1"/>
    </source>
</evidence>
<reference evidence="2 4" key="3">
    <citation type="submission" date="2018-06" db="EMBL/GenBank/DDBJ databases">
        <authorList>
            <consortium name="Pathogen Informatics"/>
            <person name="Doyle S."/>
        </authorList>
    </citation>
    <scope>NUCLEOTIDE SEQUENCE [LARGE SCALE GENOMIC DNA]</scope>
    <source>
        <strain evidence="2 4">NCTC12957</strain>
    </source>
</reference>
<accession>A0A1Q8EEY1</accession>
<evidence type="ECO:0000313" key="1">
    <source>
        <dbReference type="EMBL" id="OLF50352.1"/>
    </source>
</evidence>
<organism evidence="1 3">
    <name type="scientific">Streptococcus acidominimus</name>
    <dbReference type="NCBI Taxonomy" id="1326"/>
    <lineage>
        <taxon>Bacteria</taxon>
        <taxon>Bacillati</taxon>
        <taxon>Bacillota</taxon>
        <taxon>Bacilli</taxon>
        <taxon>Lactobacillales</taxon>
        <taxon>Streptococcaceae</taxon>
        <taxon>Streptococcus</taxon>
    </lineage>
</organism>
<keyword evidence="3" id="KW-1185">Reference proteome</keyword>